<accession>A0A9D4QM74</accession>
<organism evidence="1 2">
    <name type="scientific">Dreissena polymorpha</name>
    <name type="common">Zebra mussel</name>
    <name type="synonym">Mytilus polymorpha</name>
    <dbReference type="NCBI Taxonomy" id="45954"/>
    <lineage>
        <taxon>Eukaryota</taxon>
        <taxon>Metazoa</taxon>
        <taxon>Spiralia</taxon>
        <taxon>Lophotrochozoa</taxon>
        <taxon>Mollusca</taxon>
        <taxon>Bivalvia</taxon>
        <taxon>Autobranchia</taxon>
        <taxon>Heteroconchia</taxon>
        <taxon>Euheterodonta</taxon>
        <taxon>Imparidentia</taxon>
        <taxon>Neoheterodontei</taxon>
        <taxon>Myida</taxon>
        <taxon>Dreissenoidea</taxon>
        <taxon>Dreissenidae</taxon>
        <taxon>Dreissena</taxon>
    </lineage>
</organism>
<gene>
    <name evidence="1" type="ORF">DPMN_109484</name>
</gene>
<protein>
    <submittedName>
        <fullName evidence="1">Uncharacterized protein</fullName>
    </submittedName>
</protein>
<proteinExistence type="predicted"/>
<sequence length="107" mass="13146">MDDGTENIDVIDMQRAFRWNHDSCRKKRIEAWWRQLRRLCINFWMEKFSRFQEEQLLSTALDIDMSSRMSLTGLWWNGMNIWCVIRQETYQLENLNFCSGIQNYMNH</sequence>
<evidence type="ECO:0000313" key="2">
    <source>
        <dbReference type="Proteomes" id="UP000828390"/>
    </source>
</evidence>
<comment type="caution">
    <text evidence="1">The sequence shown here is derived from an EMBL/GenBank/DDBJ whole genome shotgun (WGS) entry which is preliminary data.</text>
</comment>
<name>A0A9D4QM74_DREPO</name>
<reference evidence="1" key="2">
    <citation type="submission" date="2020-11" db="EMBL/GenBank/DDBJ databases">
        <authorList>
            <person name="McCartney M.A."/>
            <person name="Auch B."/>
            <person name="Kono T."/>
            <person name="Mallez S."/>
            <person name="Becker A."/>
            <person name="Gohl D.M."/>
            <person name="Silverstein K.A.T."/>
            <person name="Koren S."/>
            <person name="Bechman K.B."/>
            <person name="Herman A."/>
            <person name="Abrahante J.E."/>
            <person name="Garbe J."/>
        </authorList>
    </citation>
    <scope>NUCLEOTIDE SEQUENCE</scope>
    <source>
        <strain evidence="1">Duluth1</strain>
        <tissue evidence="1">Whole animal</tissue>
    </source>
</reference>
<dbReference type="AlphaFoldDB" id="A0A9D4QM74"/>
<evidence type="ECO:0000313" key="1">
    <source>
        <dbReference type="EMBL" id="KAH3836114.1"/>
    </source>
</evidence>
<dbReference type="EMBL" id="JAIWYP010000004">
    <property type="protein sequence ID" value="KAH3836114.1"/>
    <property type="molecule type" value="Genomic_DNA"/>
</dbReference>
<dbReference type="Proteomes" id="UP000828390">
    <property type="component" value="Unassembled WGS sequence"/>
</dbReference>
<reference evidence="1" key="1">
    <citation type="journal article" date="2019" name="bioRxiv">
        <title>The Genome of the Zebra Mussel, Dreissena polymorpha: A Resource for Invasive Species Research.</title>
        <authorList>
            <person name="McCartney M.A."/>
            <person name="Auch B."/>
            <person name="Kono T."/>
            <person name="Mallez S."/>
            <person name="Zhang Y."/>
            <person name="Obille A."/>
            <person name="Becker A."/>
            <person name="Abrahante J.E."/>
            <person name="Garbe J."/>
            <person name="Badalamenti J.P."/>
            <person name="Herman A."/>
            <person name="Mangelson H."/>
            <person name="Liachko I."/>
            <person name="Sullivan S."/>
            <person name="Sone E.D."/>
            <person name="Koren S."/>
            <person name="Silverstein K.A.T."/>
            <person name="Beckman K.B."/>
            <person name="Gohl D.M."/>
        </authorList>
    </citation>
    <scope>NUCLEOTIDE SEQUENCE</scope>
    <source>
        <strain evidence="1">Duluth1</strain>
        <tissue evidence="1">Whole animal</tissue>
    </source>
</reference>
<keyword evidence="2" id="KW-1185">Reference proteome</keyword>